<protein>
    <submittedName>
        <fullName evidence="2">Uncharacterized protein</fullName>
    </submittedName>
</protein>
<keyword evidence="1" id="KW-1133">Transmembrane helix</keyword>
<accession>A0A8B0SUU6</accession>
<geneLocation type="plasmid" evidence="2">
    <name>p17-15-vir-like</name>
</geneLocation>
<keyword evidence="1" id="KW-0812">Transmembrane</keyword>
<keyword evidence="2" id="KW-0614">Plasmid</keyword>
<dbReference type="AlphaFoldDB" id="A0A8B0SUU6"/>
<dbReference type="EMBL" id="MN956836">
    <property type="protein sequence ID" value="QTX13808.1"/>
    <property type="molecule type" value="Genomic_DNA"/>
</dbReference>
<evidence type="ECO:0000256" key="1">
    <source>
        <dbReference type="SAM" id="Phobius"/>
    </source>
</evidence>
<name>A0A8B0SUU6_KLEPN</name>
<sequence>MILSYHMGYFLSDWPFWQVYAILALAYFAGRFGLKKRASSKDEPQEGKNYRSVKALPVLACSTLYIQATQSIYGKKHRRKKTP</sequence>
<feature type="transmembrane region" description="Helical" evidence="1">
    <location>
        <begin position="15"/>
        <end position="34"/>
    </location>
</feature>
<organism evidence="2">
    <name type="scientific">Klebsiella pneumoniae</name>
    <dbReference type="NCBI Taxonomy" id="573"/>
    <lineage>
        <taxon>Bacteria</taxon>
        <taxon>Pseudomonadati</taxon>
        <taxon>Pseudomonadota</taxon>
        <taxon>Gammaproteobacteria</taxon>
        <taxon>Enterobacterales</taxon>
        <taxon>Enterobacteriaceae</taxon>
        <taxon>Klebsiella/Raoultella group</taxon>
        <taxon>Klebsiella</taxon>
        <taxon>Klebsiella pneumoniae complex</taxon>
    </lineage>
</organism>
<reference evidence="2" key="1">
    <citation type="submission" date="2020-01" db="EMBL/GenBank/DDBJ databases">
        <authorList>
            <person name="Qin S."/>
        </authorList>
    </citation>
    <scope>NUCLEOTIDE SEQUENCE</scope>
    <source>
        <strain evidence="2">CVir17-16-YZ6g</strain>
        <plasmid evidence="2">p17-15-vir-like</plasmid>
    </source>
</reference>
<keyword evidence="1" id="KW-0472">Membrane</keyword>
<proteinExistence type="predicted"/>
<evidence type="ECO:0000313" key="2">
    <source>
        <dbReference type="EMBL" id="QTX13808.1"/>
    </source>
</evidence>